<evidence type="ECO:0000256" key="1">
    <source>
        <dbReference type="ARBA" id="ARBA00001274"/>
    </source>
</evidence>
<comment type="catalytic activity">
    <reaction evidence="1">
        <text>L-threonine = 2-oxobutanoate + NH4(+)</text>
        <dbReference type="Rhea" id="RHEA:22108"/>
        <dbReference type="ChEBI" id="CHEBI:16763"/>
        <dbReference type="ChEBI" id="CHEBI:28938"/>
        <dbReference type="ChEBI" id="CHEBI:57926"/>
        <dbReference type="EC" id="4.3.1.19"/>
    </reaction>
</comment>
<dbReference type="OrthoDB" id="4418812at2759"/>
<evidence type="ECO:0000256" key="9">
    <source>
        <dbReference type="ARBA" id="ARBA00022737"/>
    </source>
</evidence>
<dbReference type="GO" id="GO:0003941">
    <property type="term" value="F:L-serine ammonia-lyase activity"/>
    <property type="evidence" value="ECO:0007669"/>
    <property type="project" value="TreeGrafter"/>
</dbReference>
<evidence type="ECO:0000256" key="4">
    <source>
        <dbReference type="ARBA" id="ARBA00010869"/>
    </source>
</evidence>
<dbReference type="CDD" id="cd04906">
    <property type="entry name" value="ACT_ThrD-I_1"/>
    <property type="match status" value="1"/>
</dbReference>
<evidence type="ECO:0000256" key="8">
    <source>
        <dbReference type="ARBA" id="ARBA00022624"/>
    </source>
</evidence>
<feature type="domain" description="ACT-like" evidence="14">
    <location>
        <begin position="104"/>
        <end position="186"/>
    </location>
</feature>
<feature type="non-terminal residue" evidence="15">
    <location>
        <position position="1"/>
    </location>
</feature>
<dbReference type="PANTHER" id="PTHR48078">
    <property type="entry name" value="THREONINE DEHYDRATASE, MITOCHONDRIAL-RELATED"/>
    <property type="match status" value="1"/>
</dbReference>
<evidence type="ECO:0000256" key="5">
    <source>
        <dbReference type="ARBA" id="ARBA00011881"/>
    </source>
</evidence>
<dbReference type="InterPro" id="IPR050147">
    <property type="entry name" value="Ser/Thr_Dehydratase"/>
</dbReference>
<dbReference type="EMBL" id="JANBOI010000626">
    <property type="protein sequence ID" value="KAJ1729370.1"/>
    <property type="molecule type" value="Genomic_DNA"/>
</dbReference>
<dbReference type="CDD" id="cd04907">
    <property type="entry name" value="ACT_ThrD-I_2"/>
    <property type="match status" value="1"/>
</dbReference>
<dbReference type="Pfam" id="PF00585">
    <property type="entry name" value="Thr_dehydrat_C"/>
    <property type="match status" value="2"/>
</dbReference>
<keyword evidence="12" id="KW-0100">Branched-chain amino acid biosynthesis</keyword>
<name>A0A9W7YCS9_9FUNG</name>
<evidence type="ECO:0000256" key="6">
    <source>
        <dbReference type="ARBA" id="ARBA00012096"/>
    </source>
</evidence>
<comment type="subunit">
    <text evidence="5">Homotetramer.</text>
</comment>
<evidence type="ECO:0000256" key="10">
    <source>
        <dbReference type="ARBA" id="ARBA00022898"/>
    </source>
</evidence>
<dbReference type="GO" id="GO:0006565">
    <property type="term" value="P:L-serine catabolic process"/>
    <property type="evidence" value="ECO:0007669"/>
    <property type="project" value="TreeGrafter"/>
</dbReference>
<keyword evidence="9" id="KW-0677">Repeat</keyword>
<keyword evidence="8" id="KW-0412">Isoleucine biosynthesis</keyword>
<dbReference type="InterPro" id="IPR038110">
    <property type="entry name" value="TD_ACT-like_sf"/>
</dbReference>
<dbReference type="GO" id="GO:0004794">
    <property type="term" value="F:threonine deaminase activity"/>
    <property type="evidence" value="ECO:0007669"/>
    <property type="project" value="UniProtKB-EC"/>
</dbReference>
<dbReference type="EC" id="4.3.1.19" evidence="6"/>
<feature type="domain" description="ACT-like" evidence="14">
    <location>
        <begin position="10"/>
        <end position="82"/>
    </location>
</feature>
<keyword evidence="10" id="KW-0663">Pyridoxal phosphate</keyword>
<comment type="cofactor">
    <cofactor evidence="2">
        <name>pyridoxal 5'-phosphate</name>
        <dbReference type="ChEBI" id="CHEBI:597326"/>
    </cofactor>
</comment>
<accession>A0A9W7YCS9</accession>
<keyword evidence="11 15" id="KW-0456">Lyase</keyword>
<evidence type="ECO:0000256" key="3">
    <source>
        <dbReference type="ARBA" id="ARBA00004810"/>
    </source>
</evidence>
<evidence type="ECO:0000256" key="13">
    <source>
        <dbReference type="ARBA" id="ARBA00031427"/>
    </source>
</evidence>
<dbReference type="PROSITE" id="PS51672">
    <property type="entry name" value="ACT_LIKE"/>
    <property type="match status" value="2"/>
</dbReference>
<dbReference type="Gene3D" id="3.40.1020.10">
    <property type="entry name" value="Biosynthetic Threonine Deaminase, Domain 3"/>
    <property type="match status" value="1"/>
</dbReference>
<keyword evidence="16" id="KW-1185">Reference proteome</keyword>
<evidence type="ECO:0000256" key="2">
    <source>
        <dbReference type="ARBA" id="ARBA00001933"/>
    </source>
</evidence>
<evidence type="ECO:0000256" key="11">
    <source>
        <dbReference type="ARBA" id="ARBA00023239"/>
    </source>
</evidence>
<dbReference type="InterPro" id="IPR001721">
    <property type="entry name" value="TD_ACT-like"/>
</dbReference>
<evidence type="ECO:0000313" key="16">
    <source>
        <dbReference type="Proteomes" id="UP001143981"/>
    </source>
</evidence>
<reference evidence="15" key="1">
    <citation type="submission" date="2022-07" db="EMBL/GenBank/DDBJ databases">
        <title>Phylogenomic reconstructions and comparative analyses of Kickxellomycotina fungi.</title>
        <authorList>
            <person name="Reynolds N.K."/>
            <person name="Stajich J.E."/>
            <person name="Barry K."/>
            <person name="Grigoriev I.V."/>
            <person name="Crous P."/>
            <person name="Smith M.E."/>
        </authorList>
    </citation>
    <scope>NUCLEOTIDE SEQUENCE</scope>
    <source>
        <strain evidence="15">BCRC 34381</strain>
    </source>
</reference>
<evidence type="ECO:0000256" key="12">
    <source>
        <dbReference type="ARBA" id="ARBA00023304"/>
    </source>
</evidence>
<evidence type="ECO:0000313" key="15">
    <source>
        <dbReference type="EMBL" id="KAJ1729370.1"/>
    </source>
</evidence>
<evidence type="ECO:0000259" key="14">
    <source>
        <dbReference type="PROSITE" id="PS51672"/>
    </source>
</evidence>
<dbReference type="FunFam" id="3.40.1020.10:FF:000001">
    <property type="entry name" value="L-threonine dehydratase"/>
    <property type="match status" value="1"/>
</dbReference>
<dbReference type="PANTHER" id="PTHR48078:SF11">
    <property type="entry name" value="THREONINE DEHYDRATASE, MITOCHONDRIAL"/>
    <property type="match status" value="1"/>
</dbReference>
<keyword evidence="7" id="KW-0028">Amino-acid biosynthesis</keyword>
<sequence>RTALGEEREVLLSVVIPERPGSFLKLHDVIFPRAVTEFAYRYGDAEQARIFVSFDVKDRARETAEVIDRLRALDMIATDLTSNELAKSHARHIVGGRSSVPNEYLIRFEFPERHGALKKFLSGLRFDWNISLFQYRNIGHDVARVLVGVQVPPEGDEHTTLAQGEFPKCLRRFLTDLDYRYVNETCNPVYQQFMRH</sequence>
<dbReference type="GO" id="GO:0006567">
    <property type="term" value="P:L-threonine catabolic process"/>
    <property type="evidence" value="ECO:0007669"/>
    <property type="project" value="TreeGrafter"/>
</dbReference>
<comment type="caution">
    <text evidence="15">The sequence shown here is derived from an EMBL/GenBank/DDBJ whole genome shotgun (WGS) entry which is preliminary data.</text>
</comment>
<dbReference type="SUPFAM" id="SSF55021">
    <property type="entry name" value="ACT-like"/>
    <property type="match status" value="2"/>
</dbReference>
<comment type="pathway">
    <text evidence="3">Amino-acid biosynthesis; L-isoleucine biosynthesis; 2-oxobutanoate from L-threonine: step 1/1.</text>
</comment>
<gene>
    <name evidence="15" type="primary">ILV1_1</name>
    <name evidence="15" type="ORF">LPJ61_003559</name>
</gene>
<protein>
    <recommendedName>
        <fullName evidence="6">threonine ammonia-lyase</fullName>
        <ecNumber evidence="6">4.3.1.19</ecNumber>
    </recommendedName>
    <alternativeName>
        <fullName evidence="13">Threonine deaminase</fullName>
    </alternativeName>
</protein>
<organism evidence="15 16">
    <name type="scientific">Coemansia biformis</name>
    <dbReference type="NCBI Taxonomy" id="1286918"/>
    <lineage>
        <taxon>Eukaryota</taxon>
        <taxon>Fungi</taxon>
        <taxon>Fungi incertae sedis</taxon>
        <taxon>Zoopagomycota</taxon>
        <taxon>Kickxellomycotina</taxon>
        <taxon>Kickxellomycetes</taxon>
        <taxon>Kickxellales</taxon>
        <taxon>Kickxellaceae</taxon>
        <taxon>Coemansia</taxon>
    </lineage>
</organism>
<evidence type="ECO:0000256" key="7">
    <source>
        <dbReference type="ARBA" id="ARBA00022605"/>
    </source>
</evidence>
<dbReference type="Proteomes" id="UP001143981">
    <property type="component" value="Unassembled WGS sequence"/>
</dbReference>
<dbReference type="GO" id="GO:0009097">
    <property type="term" value="P:isoleucine biosynthetic process"/>
    <property type="evidence" value="ECO:0007669"/>
    <property type="project" value="UniProtKB-KW"/>
</dbReference>
<dbReference type="InterPro" id="IPR045865">
    <property type="entry name" value="ACT-like_dom_sf"/>
</dbReference>
<comment type="similarity">
    <text evidence="4">Belongs to the serine/threonine dehydratase family.</text>
</comment>
<proteinExistence type="inferred from homology"/>
<dbReference type="AlphaFoldDB" id="A0A9W7YCS9"/>